<dbReference type="PANTHER" id="PTHR13355">
    <property type="entry name" value="GLUCOSAMINE 6-PHOSPHATE N-ACETYLTRANSFERASE"/>
    <property type="match status" value="1"/>
</dbReference>
<evidence type="ECO:0000256" key="2">
    <source>
        <dbReference type="ARBA" id="ARBA00006048"/>
    </source>
</evidence>
<accession>A0A2H1EJG7</accession>
<dbReference type="SUPFAM" id="SSF55729">
    <property type="entry name" value="Acyl-CoA N-acyltransferases (Nat)"/>
    <property type="match status" value="1"/>
</dbReference>
<evidence type="ECO:0000313" key="11">
    <source>
        <dbReference type="Proteomes" id="UP000232412"/>
    </source>
</evidence>
<comment type="similarity">
    <text evidence="2">Belongs to the acetyltransferase family. GNA1 subfamily.</text>
</comment>
<feature type="domain" description="N-acetyltransferase" evidence="9">
    <location>
        <begin position="4"/>
        <end position="148"/>
    </location>
</feature>
<evidence type="ECO:0000259" key="9">
    <source>
        <dbReference type="PROSITE" id="PS51186"/>
    </source>
</evidence>
<evidence type="ECO:0000256" key="7">
    <source>
        <dbReference type="ARBA" id="ARBA00030832"/>
    </source>
</evidence>
<reference evidence="10" key="1">
    <citation type="submission" date="2016-12" db="EMBL/GenBank/DDBJ databases">
        <authorList>
            <person name="Song W.-J."/>
            <person name="Kurnit D.M."/>
        </authorList>
    </citation>
    <scope>NUCLEOTIDE SEQUENCE [LARGE SCALE GENOMIC DNA]</scope>
    <source>
        <strain evidence="10">NSIN</strain>
    </source>
</reference>
<dbReference type="PANTHER" id="PTHR13355:SF11">
    <property type="entry name" value="GLUCOSAMINE 6-PHOSPHATE N-ACETYLTRANSFERASE"/>
    <property type="match status" value="1"/>
</dbReference>
<evidence type="ECO:0000256" key="8">
    <source>
        <dbReference type="ARBA" id="ARBA00048964"/>
    </source>
</evidence>
<dbReference type="InterPro" id="IPR039143">
    <property type="entry name" value="GNPNAT1-like"/>
</dbReference>
<evidence type="ECO:0000256" key="1">
    <source>
        <dbReference type="ARBA" id="ARBA00004832"/>
    </source>
</evidence>
<keyword evidence="4 10" id="KW-0808">Transferase</keyword>
<evidence type="ECO:0000256" key="3">
    <source>
        <dbReference type="ARBA" id="ARBA00012703"/>
    </source>
</evidence>
<keyword evidence="5" id="KW-0012">Acyltransferase</keyword>
<protein>
    <recommendedName>
        <fullName evidence="3">glucosamine-phosphate N-acetyltransferase</fullName>
        <ecNumber evidence="3">2.3.1.4</ecNumber>
    </recommendedName>
    <alternativeName>
        <fullName evidence="6">Phosphoglucosamine acetylase</fullName>
    </alternativeName>
    <alternativeName>
        <fullName evidence="7">Phosphoglucosamine transacetylase</fullName>
    </alternativeName>
</protein>
<evidence type="ECO:0000256" key="6">
    <source>
        <dbReference type="ARBA" id="ARBA00030011"/>
    </source>
</evidence>
<dbReference type="AlphaFoldDB" id="A0A2H1EJG7"/>
<name>A0A2H1EJG7_9ARCH</name>
<dbReference type="Pfam" id="PF00583">
    <property type="entry name" value="Acetyltransf_1"/>
    <property type="match status" value="1"/>
</dbReference>
<evidence type="ECO:0000256" key="5">
    <source>
        <dbReference type="ARBA" id="ARBA00023315"/>
    </source>
</evidence>
<comment type="pathway">
    <text evidence="1">Nucleotide-sugar biosynthesis; UDP-N-acetyl-alpha-D-glucosamine biosynthesis; N-acetyl-alpha-D-glucosamine 1-phosphate from alpha-D-glucosamine 6-phosphate (route I): step 1/2.</text>
</comment>
<dbReference type="RefSeq" id="WP_101010876.1">
    <property type="nucleotide sequence ID" value="NZ_FRFC01000009.1"/>
</dbReference>
<dbReference type="GO" id="GO:0004343">
    <property type="term" value="F:glucosamine 6-phosphate N-acetyltransferase activity"/>
    <property type="evidence" value="ECO:0007669"/>
    <property type="project" value="UniProtKB-EC"/>
</dbReference>
<evidence type="ECO:0000313" key="10">
    <source>
        <dbReference type="EMBL" id="SHO47940.1"/>
    </source>
</evidence>
<dbReference type="PROSITE" id="PS51186">
    <property type="entry name" value="GNAT"/>
    <property type="match status" value="1"/>
</dbReference>
<dbReference type="InterPro" id="IPR016181">
    <property type="entry name" value="Acyl_CoA_acyltransferase"/>
</dbReference>
<dbReference type="OrthoDB" id="43754at2157"/>
<comment type="catalytic activity">
    <reaction evidence="8">
        <text>D-glucosamine 6-phosphate + acetyl-CoA = N-acetyl-D-glucosamine 6-phosphate + CoA + H(+)</text>
        <dbReference type="Rhea" id="RHEA:10292"/>
        <dbReference type="ChEBI" id="CHEBI:15378"/>
        <dbReference type="ChEBI" id="CHEBI:57287"/>
        <dbReference type="ChEBI" id="CHEBI:57288"/>
        <dbReference type="ChEBI" id="CHEBI:57513"/>
        <dbReference type="ChEBI" id="CHEBI:58725"/>
        <dbReference type="EC" id="2.3.1.4"/>
    </reaction>
</comment>
<dbReference type="InterPro" id="IPR000182">
    <property type="entry name" value="GNAT_dom"/>
</dbReference>
<gene>
    <name evidence="10" type="ORF">NSIN_80023</name>
</gene>
<dbReference type="CDD" id="cd04301">
    <property type="entry name" value="NAT_SF"/>
    <property type="match status" value="1"/>
</dbReference>
<dbReference type="Proteomes" id="UP000232412">
    <property type="component" value="Unassembled WGS sequence"/>
</dbReference>
<organism evidence="10 11">
    <name type="scientific">Nitrosotalea sinensis</name>
    <dbReference type="NCBI Taxonomy" id="1499975"/>
    <lineage>
        <taxon>Archaea</taxon>
        <taxon>Nitrososphaerota</taxon>
        <taxon>Nitrososphaeria</taxon>
        <taxon>Nitrosotaleales</taxon>
        <taxon>Nitrosotaleaceae</taxon>
        <taxon>Nitrosotalea</taxon>
    </lineage>
</organism>
<keyword evidence="11" id="KW-1185">Reference proteome</keyword>
<dbReference type="EC" id="2.3.1.4" evidence="3"/>
<sequence>MSTIKIRKLQKKDIHNGFLSSLDSLRKTSDLKPKKANMIFDKISKNPHQITYVAIKNNEIIGTASILIEQKFIHDGGKVGHIEDVAVKREFQGKGVGQKIVSELLKYAERQGCYKTILDCTDELTQFYEKIGFKRHSNSMRFDHLSKK</sequence>
<evidence type="ECO:0000256" key="4">
    <source>
        <dbReference type="ARBA" id="ARBA00022679"/>
    </source>
</evidence>
<dbReference type="Gene3D" id="3.40.630.30">
    <property type="match status" value="1"/>
</dbReference>
<proteinExistence type="inferred from homology"/>
<dbReference type="EMBL" id="FRFC01000009">
    <property type="protein sequence ID" value="SHO47940.1"/>
    <property type="molecule type" value="Genomic_DNA"/>
</dbReference>
<dbReference type="FunFam" id="3.40.630.30:FF:000105">
    <property type="entry name" value="Glucosamine 6-phosphate N-acetyltransferase"/>
    <property type="match status" value="1"/>
</dbReference>